<evidence type="ECO:0000256" key="1">
    <source>
        <dbReference type="SAM" id="MobiDB-lite"/>
    </source>
</evidence>
<evidence type="ECO:0000313" key="3">
    <source>
        <dbReference type="Proteomes" id="UP000239711"/>
    </source>
</evidence>
<evidence type="ECO:0000313" key="2">
    <source>
        <dbReference type="EMBL" id="PRD44541.1"/>
    </source>
</evidence>
<accession>A0A2S9IVI5</accession>
<feature type="region of interest" description="Disordered" evidence="1">
    <location>
        <begin position="1"/>
        <end position="24"/>
    </location>
</feature>
<dbReference type="RefSeq" id="WP_105718671.1">
    <property type="nucleotide sequence ID" value="NZ_PVBQ01000027.1"/>
</dbReference>
<name>A0A2S9IVI5_9SPHI</name>
<protein>
    <recommendedName>
        <fullName evidence="4">Peptidase S74 domain-containing protein</fullName>
    </recommendedName>
</protein>
<keyword evidence="3" id="KW-1185">Reference proteome</keyword>
<evidence type="ECO:0008006" key="4">
    <source>
        <dbReference type="Google" id="ProtNLM"/>
    </source>
</evidence>
<organism evidence="2 3">
    <name type="scientific">Sphingobacterium haloxyli</name>
    <dbReference type="NCBI Taxonomy" id="2100533"/>
    <lineage>
        <taxon>Bacteria</taxon>
        <taxon>Pseudomonadati</taxon>
        <taxon>Bacteroidota</taxon>
        <taxon>Sphingobacteriia</taxon>
        <taxon>Sphingobacteriales</taxon>
        <taxon>Sphingobacteriaceae</taxon>
        <taxon>Sphingobacterium</taxon>
    </lineage>
</organism>
<dbReference type="OrthoDB" id="657976at2"/>
<reference evidence="2 3" key="1">
    <citation type="submission" date="2018-02" db="EMBL/GenBank/DDBJ databases">
        <title>The draft genome of Sphingobacterium sp. 5JN-11.</title>
        <authorList>
            <person name="Liu L."/>
            <person name="Li L."/>
            <person name="Liang L."/>
            <person name="Zhang X."/>
            <person name="Wang T."/>
        </authorList>
    </citation>
    <scope>NUCLEOTIDE SEQUENCE [LARGE SCALE GENOMIC DNA]</scope>
    <source>
        <strain evidence="2 3">5JN-11</strain>
    </source>
</reference>
<gene>
    <name evidence="2" type="ORF">C5745_19375</name>
</gene>
<dbReference type="EMBL" id="PVBQ01000027">
    <property type="protein sequence ID" value="PRD44541.1"/>
    <property type="molecule type" value="Genomic_DNA"/>
</dbReference>
<dbReference type="AlphaFoldDB" id="A0A2S9IVI5"/>
<comment type="caution">
    <text evidence="2">The sequence shown here is derived from an EMBL/GenBank/DDBJ whole genome shotgun (WGS) entry which is preliminary data.</text>
</comment>
<proteinExistence type="predicted"/>
<dbReference type="Proteomes" id="UP000239711">
    <property type="component" value="Unassembled WGS sequence"/>
</dbReference>
<sequence>MAHSGAPAAYESANDGDRAGAVGSEETENQRLTYMKANYFVLLLLLCWTTGVWSQTRTTASVNGAGWKRVAYCNSPAGRGFGRVTLYTTGGAATPYHLDIEWFKDWTVAGGITVKSNSKTAYWTQARLTFDQDTTFIEVNFARAVSAVTIMSDAYGWNVARGFSGVLPDGGGTVRAEARVGKMAIDDYLTVAYNGNVGIGTTTPDTKLAVNGNIRAREIKVETANWPDYVFREDYELPSLDFIRAYIAEHGHLPEIPSAAEVGREGIALGEINALLLKKIEELTLLLMEKDEQLKKQGEAIDKLSSEMEIVRRILNNDNTDNKPQ</sequence>